<evidence type="ECO:0000313" key="7">
    <source>
        <dbReference type="Proteomes" id="UP000052237"/>
    </source>
</evidence>
<feature type="active site" description="Nucleophile" evidence="4">
    <location>
        <position position="82"/>
    </location>
</feature>
<dbReference type="PANTHER" id="PTHR47811">
    <property type="entry name" value="TRNA PSEUDOURIDINE SYNTHASE D"/>
    <property type="match status" value="1"/>
</dbReference>
<comment type="catalytic activity">
    <reaction evidence="4">
        <text>uridine(13) in tRNA = pseudouridine(13) in tRNA</text>
        <dbReference type="Rhea" id="RHEA:42540"/>
        <dbReference type="Rhea" id="RHEA-COMP:10105"/>
        <dbReference type="Rhea" id="RHEA-COMP:10106"/>
        <dbReference type="ChEBI" id="CHEBI:65314"/>
        <dbReference type="ChEBI" id="CHEBI:65315"/>
        <dbReference type="EC" id="5.4.99.27"/>
    </reaction>
</comment>
<dbReference type="EC" id="5.4.99.27" evidence="4"/>
<proteinExistence type="inferred from homology"/>
<dbReference type="GO" id="GO:0160150">
    <property type="term" value="F:tRNA pseudouridine(13) synthase activity"/>
    <property type="evidence" value="ECO:0007669"/>
    <property type="project" value="UniProtKB-EC"/>
</dbReference>
<dbReference type="AlphaFoldDB" id="A0A0S4SBW2"/>
<comment type="caution">
    <text evidence="6">The sequence shown here is derived from an EMBL/GenBank/DDBJ whole genome shotgun (WGS) entry which is preliminary data.</text>
</comment>
<dbReference type="InterPro" id="IPR050170">
    <property type="entry name" value="TruD_pseudoU_synthase"/>
</dbReference>
<dbReference type="Gene3D" id="3.30.2350.20">
    <property type="entry name" value="TruD, catalytic domain"/>
    <property type="match status" value="2"/>
</dbReference>
<dbReference type="InterPro" id="IPR011760">
    <property type="entry name" value="PsdUridine_synth_TruD_insert"/>
</dbReference>
<evidence type="ECO:0000313" key="6">
    <source>
        <dbReference type="EMBL" id="CUU84207.1"/>
    </source>
</evidence>
<keyword evidence="2 4" id="KW-0819">tRNA processing</keyword>
<evidence type="ECO:0000256" key="1">
    <source>
        <dbReference type="ARBA" id="ARBA00007953"/>
    </source>
</evidence>
<dbReference type="Pfam" id="PF01142">
    <property type="entry name" value="TruD"/>
    <property type="match status" value="2"/>
</dbReference>
<evidence type="ECO:0000256" key="3">
    <source>
        <dbReference type="ARBA" id="ARBA00023235"/>
    </source>
</evidence>
<dbReference type="NCBIfam" id="NF002154">
    <property type="entry name" value="PRK00984.1-3"/>
    <property type="match status" value="1"/>
</dbReference>
<dbReference type="Gene3D" id="3.30.70.3160">
    <property type="match status" value="1"/>
</dbReference>
<feature type="domain" description="TRUD" evidence="5">
    <location>
        <begin position="157"/>
        <end position="334"/>
    </location>
</feature>
<evidence type="ECO:0000256" key="4">
    <source>
        <dbReference type="HAMAP-Rule" id="MF_01082"/>
    </source>
</evidence>
<evidence type="ECO:0000259" key="5">
    <source>
        <dbReference type="PROSITE" id="PS50984"/>
    </source>
</evidence>
<comment type="similarity">
    <text evidence="1 4">Belongs to the pseudouridine synthase TruD family.</text>
</comment>
<name>A0A0S4SBW2_CAMHY</name>
<comment type="function">
    <text evidence="4">Responsible for synthesis of pseudouridine from uracil-13 in transfer RNAs.</text>
</comment>
<dbReference type="NCBIfam" id="TIGR00094">
    <property type="entry name" value="tRNA_TruD_broad"/>
    <property type="match status" value="1"/>
</dbReference>
<gene>
    <name evidence="4 6" type="primary">truD</name>
    <name evidence="6" type="ORF">ERS686654_01502</name>
</gene>
<organism evidence="6 7">
    <name type="scientific">Campylobacter hyointestinalis subsp. hyointestinalis</name>
    <dbReference type="NCBI Taxonomy" id="91352"/>
    <lineage>
        <taxon>Bacteria</taxon>
        <taxon>Pseudomonadati</taxon>
        <taxon>Campylobacterota</taxon>
        <taxon>Epsilonproteobacteria</taxon>
        <taxon>Campylobacterales</taxon>
        <taxon>Campylobacteraceae</taxon>
        <taxon>Campylobacter</taxon>
    </lineage>
</organism>
<dbReference type="Proteomes" id="UP000052237">
    <property type="component" value="Unassembled WGS sequence"/>
</dbReference>
<dbReference type="PANTHER" id="PTHR47811:SF1">
    <property type="entry name" value="TRNA PSEUDOURIDINE SYNTHASE D"/>
    <property type="match status" value="1"/>
</dbReference>
<dbReference type="SUPFAM" id="SSF55120">
    <property type="entry name" value="Pseudouridine synthase"/>
    <property type="match status" value="1"/>
</dbReference>
<sequence>MENSPIFKPLLSTTHSPINAHFSKNASDFVVRENPLYEFSGSGEHLIVEIQKKDLTTAEALSILSNESGAKIRDFGYAGLKDKEGMTTQFISLPSKFEQNLNNFSHEKLKILSMTKHNNKIRTGHLKSNNFFIRLKKVLPSEATRLREALNLIDKNGYPNYFGYQRFGKFGDNSKSGLEILEALNCGDKKVFGKYNPKLRDFLISAYQSDLFNKWLSKRVEISRFSECFNANELKEIYKFDKQTIANLKSQKQFFKLLQGEVLGHYPYGKVFLCEDLDAEVEKFVARDRTSSGLIVGAKAYEGKDVAKEIEDMFFEEANNFKHLMNGSRRYAWVWIENLEYKYNEQQAQFSMSFTLQKGSYATVVLKEILGRDIFEI</sequence>
<dbReference type="GO" id="GO:0005829">
    <property type="term" value="C:cytosol"/>
    <property type="evidence" value="ECO:0007669"/>
    <property type="project" value="TreeGrafter"/>
</dbReference>
<accession>A0A0S4SBW2</accession>
<dbReference type="GO" id="GO:0031119">
    <property type="term" value="P:tRNA pseudouridine synthesis"/>
    <property type="evidence" value="ECO:0007669"/>
    <property type="project" value="UniProtKB-UniRule"/>
</dbReference>
<dbReference type="HAMAP" id="MF_01082">
    <property type="entry name" value="TruD"/>
    <property type="match status" value="1"/>
</dbReference>
<dbReference type="PROSITE" id="PS50984">
    <property type="entry name" value="TRUD"/>
    <property type="match status" value="1"/>
</dbReference>
<dbReference type="Gene3D" id="1.10.1510.30">
    <property type="match status" value="1"/>
</dbReference>
<reference evidence="6 7" key="1">
    <citation type="submission" date="2015-11" db="EMBL/GenBank/DDBJ databases">
        <authorList>
            <consortium name="Pathogen Informatics"/>
        </authorList>
    </citation>
    <scope>NUCLEOTIDE SEQUENCE [LARGE SCALE GENOMIC DNA]</scope>
    <source>
        <strain evidence="6 7">006A-0059</strain>
    </source>
</reference>
<dbReference type="EMBL" id="FAVB01000003">
    <property type="protein sequence ID" value="CUU84207.1"/>
    <property type="molecule type" value="Genomic_DNA"/>
</dbReference>
<dbReference type="InterPro" id="IPR001656">
    <property type="entry name" value="PsdUridine_synth_TruD"/>
</dbReference>
<protein>
    <recommendedName>
        <fullName evidence="4">tRNA pseudouridine synthase D</fullName>
        <ecNumber evidence="4">5.4.99.27</ecNumber>
    </recommendedName>
    <alternativeName>
        <fullName evidence="4">tRNA pseudouridine(13) synthase</fullName>
    </alternativeName>
    <alternativeName>
        <fullName evidence="4">tRNA pseudouridylate synthase D</fullName>
    </alternativeName>
    <alternativeName>
        <fullName evidence="4">tRNA-uridine isomerase D</fullName>
    </alternativeName>
</protein>
<dbReference type="RefSeq" id="WP_059432000.1">
    <property type="nucleotide sequence ID" value="NZ_CP040464.1"/>
</dbReference>
<dbReference type="GO" id="GO:0003723">
    <property type="term" value="F:RNA binding"/>
    <property type="evidence" value="ECO:0007669"/>
    <property type="project" value="InterPro"/>
</dbReference>
<keyword evidence="3 4" id="KW-0413">Isomerase</keyword>
<dbReference type="InterPro" id="IPR020103">
    <property type="entry name" value="PsdUridine_synth_cat_dom_sf"/>
</dbReference>
<keyword evidence="7" id="KW-1185">Reference proteome</keyword>
<evidence type="ECO:0000256" key="2">
    <source>
        <dbReference type="ARBA" id="ARBA00022694"/>
    </source>
</evidence>
<dbReference type="InterPro" id="IPR042214">
    <property type="entry name" value="TruD_catalytic"/>
</dbReference>